<feature type="coiled-coil region" evidence="1">
    <location>
        <begin position="404"/>
        <end position="456"/>
    </location>
</feature>
<organism evidence="3">
    <name type="scientific">Caenorhabditis brenneri</name>
    <name type="common">Nematode worm</name>
    <dbReference type="NCBI Taxonomy" id="135651"/>
    <lineage>
        <taxon>Eukaryota</taxon>
        <taxon>Metazoa</taxon>
        <taxon>Ecdysozoa</taxon>
        <taxon>Nematoda</taxon>
        <taxon>Chromadorea</taxon>
        <taxon>Rhabditida</taxon>
        <taxon>Rhabditina</taxon>
        <taxon>Rhabditomorpha</taxon>
        <taxon>Rhabditoidea</taxon>
        <taxon>Rhabditidae</taxon>
        <taxon>Peloderinae</taxon>
        <taxon>Caenorhabditis</taxon>
    </lineage>
</organism>
<dbReference type="Proteomes" id="UP000008068">
    <property type="component" value="Unassembled WGS sequence"/>
</dbReference>
<evidence type="ECO:0000313" key="2">
    <source>
        <dbReference type="EMBL" id="EGT54208.1"/>
    </source>
</evidence>
<name>G0MFU4_CAEBE</name>
<reference evidence="3" key="1">
    <citation type="submission" date="2011-07" db="EMBL/GenBank/DDBJ databases">
        <authorList>
            <consortium name="Caenorhabditis brenneri Sequencing and Analysis Consortium"/>
            <person name="Wilson R.K."/>
        </authorList>
    </citation>
    <scope>NUCLEOTIDE SEQUENCE [LARGE SCALE GENOMIC DNA]</scope>
    <source>
        <strain evidence="3">PB2801</strain>
    </source>
</reference>
<dbReference type="InParanoid" id="G0MFU4"/>
<dbReference type="FunCoup" id="G0MFU4">
    <property type="interactions" value="2059"/>
</dbReference>
<feature type="coiled-coil region" evidence="1">
    <location>
        <begin position="185"/>
        <end position="311"/>
    </location>
</feature>
<feature type="coiled-coil region" evidence="1">
    <location>
        <begin position="523"/>
        <end position="596"/>
    </location>
</feature>
<dbReference type="OrthoDB" id="5833447at2759"/>
<dbReference type="AlphaFoldDB" id="G0MFU4"/>
<protein>
    <submittedName>
        <fullName evidence="2">CBN-EPG-2 protein</fullName>
    </submittedName>
</protein>
<accession>G0MFU4</accession>
<dbReference type="STRING" id="135651.G0MFU4"/>
<proteinExistence type="predicted"/>
<dbReference type="EMBL" id="GL379792">
    <property type="protein sequence ID" value="EGT54208.1"/>
    <property type="molecule type" value="Genomic_DNA"/>
</dbReference>
<evidence type="ECO:0000313" key="3">
    <source>
        <dbReference type="Proteomes" id="UP000008068"/>
    </source>
</evidence>
<sequence length="635" mass="73073">MSIVIPNPDLQQENARLLKKIQYYEQDLMGPAAIKLEDLADKLIQKENEISNLKTKLNGVSQELQTLKEDRSVEEEATRSAKMYSTLLEKMLDEERASYAPKCSGDSCPAVREFKAELENAQQEKKELEEMMEEFRCMWSKDTSDFQQTMTTVKEEGAKLQLEISRFQHLYQEAQDSISKFSDAILVEEQARREAEARSSELENQIEILSIKIEKQEDELQVLSEKNADIEDQLSEQEYQLKCQDEELAEALDKLLKSGEKAVQQAEKMKMGDLAHAVELSELTEQLETAKKESNEQIRKLRNEAAKLAHDHSVHKNATAIQIQMIKSESNLHYEKYVKFENEALKLQKSLEESKQNSETEAVKFTTTIHSLESELCATKSRLEAVTCDFMNLTAVQQEVFEDSLKLKEDIETLKEDIKYLSKKNECTMAENEQLREKLNGTVRDYVAEREKLEQKQEEAIFKMQQVHSKQIEEVKHNNMLAINQEMIKAQMALDSTKKKYAVEYEAIKTKLVHSVSESDRLKKESEAKIASLCRNVSTLESKNASLLAECAQLKTSQSQANATLAKLNSQIDYLEEEAIMQKECHEKEIQDIKEAHRIILDNMGVEELDEEAHEDVEAIEVKNDSAQWEFVDEE</sequence>
<keyword evidence="1" id="KW-0175">Coiled coil</keyword>
<dbReference type="OMA" id="YNHMLAI"/>
<gene>
    <name evidence="2" type="primary">Cbn-epg-2</name>
    <name evidence="2" type="ORF">CAEBREN_14610</name>
</gene>
<dbReference type="eggNOG" id="ENOG502THXW">
    <property type="taxonomic scope" value="Eukaryota"/>
</dbReference>
<evidence type="ECO:0000256" key="1">
    <source>
        <dbReference type="SAM" id="Coils"/>
    </source>
</evidence>
<keyword evidence="3" id="KW-1185">Reference proteome</keyword>
<dbReference type="HOGENOM" id="CLU_430982_0_0_1"/>
<feature type="coiled-coil region" evidence="1">
    <location>
        <begin position="111"/>
        <end position="138"/>
    </location>
</feature>
<feature type="coiled-coil region" evidence="1">
    <location>
        <begin position="7"/>
        <end position="77"/>
    </location>
</feature>